<evidence type="ECO:0000259" key="1">
    <source>
        <dbReference type="Pfam" id="PF18348"/>
    </source>
</evidence>
<accession>A0A9X2HMS4</accession>
<evidence type="ECO:0000313" key="3">
    <source>
        <dbReference type="Proteomes" id="UP001139451"/>
    </source>
</evidence>
<name>A0A9X2HMS4_9SPHN</name>
<dbReference type="EMBL" id="JAMLDX010000029">
    <property type="protein sequence ID" value="MCP3733022.1"/>
    <property type="molecule type" value="Genomic_DNA"/>
</dbReference>
<sequence>MDPRTDAARRDLADVRLASRVFAPHYAAPVTYVATAATPLLESRDPAAETLVQLAIGDLFEVLELSAGSAWGRAPAPGLVGYVDASHLKVAA</sequence>
<proteinExistence type="predicted"/>
<dbReference type="InterPro" id="IPR041382">
    <property type="entry name" value="SH3_16"/>
</dbReference>
<gene>
    <name evidence="2" type="ORF">M9978_21650</name>
</gene>
<evidence type="ECO:0000313" key="2">
    <source>
        <dbReference type="EMBL" id="MCP3733022.1"/>
    </source>
</evidence>
<comment type="caution">
    <text evidence="2">The sequence shown here is derived from an EMBL/GenBank/DDBJ whole genome shotgun (WGS) entry which is preliminary data.</text>
</comment>
<organism evidence="2 3">
    <name type="scientific">Sphingomonas tagetis</name>
    <dbReference type="NCBI Taxonomy" id="2949092"/>
    <lineage>
        <taxon>Bacteria</taxon>
        <taxon>Pseudomonadati</taxon>
        <taxon>Pseudomonadota</taxon>
        <taxon>Alphaproteobacteria</taxon>
        <taxon>Sphingomonadales</taxon>
        <taxon>Sphingomonadaceae</taxon>
        <taxon>Sphingomonas</taxon>
    </lineage>
</organism>
<protein>
    <submittedName>
        <fullName evidence="2">SH3 domain-containing protein</fullName>
    </submittedName>
</protein>
<dbReference type="Pfam" id="PF18348">
    <property type="entry name" value="SH3_16"/>
    <property type="match status" value="1"/>
</dbReference>
<feature type="domain" description="Bacterial dipeptidyl-peptidase SH3" evidence="1">
    <location>
        <begin position="44"/>
        <end position="88"/>
    </location>
</feature>
<keyword evidence="3" id="KW-1185">Reference proteome</keyword>
<dbReference type="Proteomes" id="UP001139451">
    <property type="component" value="Unassembled WGS sequence"/>
</dbReference>
<dbReference type="AlphaFoldDB" id="A0A9X2HMS4"/>
<reference evidence="2" key="1">
    <citation type="submission" date="2022-05" db="EMBL/GenBank/DDBJ databases">
        <title>Sphingomonas sp. strain MG17 Genome sequencing and assembly.</title>
        <authorList>
            <person name="Kim I."/>
        </authorList>
    </citation>
    <scope>NUCLEOTIDE SEQUENCE</scope>
    <source>
        <strain evidence="2">MG17</strain>
    </source>
</reference>